<evidence type="ECO:0000256" key="11">
    <source>
        <dbReference type="RuleBase" id="RU365087"/>
    </source>
</evidence>
<feature type="transmembrane region" description="Helical" evidence="11">
    <location>
        <begin position="51"/>
        <end position="73"/>
    </location>
</feature>
<comment type="similarity">
    <text evidence="2 11">Belongs to the SecG family.</text>
</comment>
<dbReference type="STRING" id="716816.BST96_02110"/>
<keyword evidence="7 11" id="KW-0653">Protein transport</keyword>
<keyword evidence="6 11" id="KW-0812">Transmembrane</keyword>
<dbReference type="Proteomes" id="UP000193450">
    <property type="component" value="Chromosome"/>
</dbReference>
<accession>A0A1X9NAQ1</accession>
<evidence type="ECO:0000256" key="3">
    <source>
        <dbReference type="ARBA" id="ARBA00017876"/>
    </source>
</evidence>
<dbReference type="NCBIfam" id="TIGR00810">
    <property type="entry name" value="secG"/>
    <property type="match status" value="1"/>
</dbReference>
<dbReference type="GO" id="GO:0015450">
    <property type="term" value="F:protein-transporting ATPase activity"/>
    <property type="evidence" value="ECO:0007669"/>
    <property type="project" value="UniProtKB-UniRule"/>
</dbReference>
<keyword evidence="8 11" id="KW-1133">Transmembrane helix</keyword>
<dbReference type="GO" id="GO:0005886">
    <property type="term" value="C:plasma membrane"/>
    <property type="evidence" value="ECO:0007669"/>
    <property type="project" value="UniProtKB-SubCell"/>
</dbReference>
<dbReference type="KEGG" id="osg:BST96_02110"/>
<evidence type="ECO:0000256" key="4">
    <source>
        <dbReference type="ARBA" id="ARBA00022448"/>
    </source>
</evidence>
<evidence type="ECO:0000256" key="12">
    <source>
        <dbReference type="SAM" id="MobiDB-lite"/>
    </source>
</evidence>
<sequence>MEQVILIVHMLAALAIIGLIMIQQGKGADMGASFGAGSSQTLFGSTGGGNVLTSSTAWLVTLFFATSFGLAVIAKNQSVAVGEVDIPVPAVVESQSVPASEGDIPAIDEAAIEQSMSGDIPAADIPSAASGSDIPEM</sequence>
<dbReference type="PRINTS" id="PR01651">
    <property type="entry name" value="SECGEXPORT"/>
</dbReference>
<protein>
    <recommendedName>
        <fullName evidence="3 11">Protein-export membrane protein SecG</fullName>
    </recommendedName>
</protein>
<evidence type="ECO:0000256" key="5">
    <source>
        <dbReference type="ARBA" id="ARBA00022475"/>
    </source>
</evidence>
<evidence type="ECO:0000256" key="9">
    <source>
        <dbReference type="ARBA" id="ARBA00023010"/>
    </source>
</evidence>
<dbReference type="OrthoDB" id="9813947at2"/>
<keyword evidence="10 11" id="KW-0472">Membrane</keyword>
<gene>
    <name evidence="13" type="ORF">BST96_02110</name>
</gene>
<keyword evidence="9 11" id="KW-0811">Translocation</keyword>
<evidence type="ECO:0000256" key="7">
    <source>
        <dbReference type="ARBA" id="ARBA00022927"/>
    </source>
</evidence>
<evidence type="ECO:0000256" key="8">
    <source>
        <dbReference type="ARBA" id="ARBA00022989"/>
    </source>
</evidence>
<dbReference type="EMBL" id="CP019343">
    <property type="protein sequence ID" value="ARN73005.1"/>
    <property type="molecule type" value="Genomic_DNA"/>
</dbReference>
<keyword evidence="4 11" id="KW-0813">Transport</keyword>
<dbReference type="Pfam" id="PF03840">
    <property type="entry name" value="SecG"/>
    <property type="match status" value="1"/>
</dbReference>
<evidence type="ECO:0000256" key="10">
    <source>
        <dbReference type="ARBA" id="ARBA00023136"/>
    </source>
</evidence>
<evidence type="ECO:0000256" key="6">
    <source>
        <dbReference type="ARBA" id="ARBA00022692"/>
    </source>
</evidence>
<evidence type="ECO:0000256" key="2">
    <source>
        <dbReference type="ARBA" id="ARBA00008445"/>
    </source>
</evidence>
<comment type="caution">
    <text evidence="11">Lacks conserved residue(s) required for the propagation of feature annotation.</text>
</comment>
<evidence type="ECO:0000313" key="14">
    <source>
        <dbReference type="Proteomes" id="UP000193450"/>
    </source>
</evidence>
<dbReference type="GO" id="GO:0043952">
    <property type="term" value="P:protein transport by the Sec complex"/>
    <property type="evidence" value="ECO:0007669"/>
    <property type="project" value="TreeGrafter"/>
</dbReference>
<proteinExistence type="inferred from homology"/>
<name>A0A1X9NAQ1_9GAMM</name>
<evidence type="ECO:0000256" key="1">
    <source>
        <dbReference type="ARBA" id="ARBA00004651"/>
    </source>
</evidence>
<dbReference type="PANTHER" id="PTHR34182:SF1">
    <property type="entry name" value="PROTEIN-EXPORT MEMBRANE PROTEIN SECG"/>
    <property type="match status" value="1"/>
</dbReference>
<organism evidence="13 14">
    <name type="scientific">Oceanicoccus sagamiensis</name>
    <dbReference type="NCBI Taxonomy" id="716816"/>
    <lineage>
        <taxon>Bacteria</taxon>
        <taxon>Pseudomonadati</taxon>
        <taxon>Pseudomonadota</taxon>
        <taxon>Gammaproteobacteria</taxon>
        <taxon>Cellvibrionales</taxon>
        <taxon>Spongiibacteraceae</taxon>
        <taxon>Oceanicoccus</taxon>
    </lineage>
</organism>
<dbReference type="GO" id="GO:0065002">
    <property type="term" value="P:intracellular protein transmembrane transport"/>
    <property type="evidence" value="ECO:0007669"/>
    <property type="project" value="TreeGrafter"/>
</dbReference>
<dbReference type="InterPro" id="IPR004692">
    <property type="entry name" value="SecG"/>
</dbReference>
<dbReference type="AlphaFoldDB" id="A0A1X9NAQ1"/>
<reference evidence="13 14" key="1">
    <citation type="submission" date="2016-11" db="EMBL/GenBank/DDBJ databases">
        <title>Trade-off between light-utilization and light-protection in marine flavobacteria.</title>
        <authorList>
            <person name="Kumagai Y."/>
        </authorList>
    </citation>
    <scope>NUCLEOTIDE SEQUENCE [LARGE SCALE GENOMIC DNA]</scope>
    <source>
        <strain evidence="13 14">NBRC 107125</strain>
    </source>
</reference>
<dbReference type="RefSeq" id="WP_085757100.1">
    <property type="nucleotide sequence ID" value="NZ_CP019343.1"/>
</dbReference>
<evidence type="ECO:0000313" key="13">
    <source>
        <dbReference type="EMBL" id="ARN73005.1"/>
    </source>
</evidence>
<keyword evidence="5 11" id="KW-1003">Cell membrane</keyword>
<dbReference type="PANTHER" id="PTHR34182">
    <property type="entry name" value="PROTEIN-EXPORT MEMBRANE PROTEIN SECG"/>
    <property type="match status" value="1"/>
</dbReference>
<dbReference type="GO" id="GO:0009306">
    <property type="term" value="P:protein secretion"/>
    <property type="evidence" value="ECO:0007669"/>
    <property type="project" value="UniProtKB-UniRule"/>
</dbReference>
<comment type="function">
    <text evidence="11">Involved in protein export. Participates in an early event of protein translocation.</text>
</comment>
<comment type="subcellular location">
    <subcellularLocation>
        <location evidence="1 11">Cell membrane</location>
        <topology evidence="1 11">Multi-pass membrane protein</topology>
    </subcellularLocation>
</comment>
<keyword evidence="14" id="KW-1185">Reference proteome</keyword>
<feature type="region of interest" description="Disordered" evidence="12">
    <location>
        <begin position="118"/>
        <end position="137"/>
    </location>
</feature>